<keyword evidence="4 9" id="KW-0949">S-adenosyl-L-methionine</keyword>
<dbReference type="PROSITE" id="PS51449">
    <property type="entry name" value="MTTASE_N"/>
    <property type="match status" value="1"/>
</dbReference>
<dbReference type="Gene3D" id="3.80.30.20">
    <property type="entry name" value="tm_1862 like domain"/>
    <property type="match status" value="1"/>
</dbReference>
<evidence type="ECO:0000256" key="1">
    <source>
        <dbReference type="ARBA" id="ARBA00003234"/>
    </source>
</evidence>
<dbReference type="EC" id="2.8.4.3" evidence="8 9"/>
<reference evidence="13 14" key="1">
    <citation type="submission" date="2021-02" db="EMBL/GenBank/DDBJ databases">
        <title>Draft Genome Sequences of 5 Vibrio neptunius Strains Isolated From of Bivalve Hatcheries.</title>
        <authorList>
            <person name="Galvis F."/>
            <person name="Barja J.L."/>
            <person name="Lemos M.L."/>
            <person name="Balado M."/>
        </authorList>
    </citation>
    <scope>NUCLEOTIDE SEQUENCE [LARGE SCALE GENOMIC DNA]</scope>
    <source>
        <strain evidence="13 14">PP-145.98</strain>
    </source>
</reference>
<protein>
    <recommendedName>
        <fullName evidence="8 9">tRNA-2-methylthio-N(6)-dimethylallyladenosine synthase</fullName>
        <ecNumber evidence="8 9">2.8.4.3</ecNumber>
    </recommendedName>
    <alternativeName>
        <fullName evidence="9">(Dimethylallyl)adenosine tRNA methylthiotransferase MiaB</fullName>
    </alternativeName>
    <alternativeName>
        <fullName evidence="9">tRNA-i(6)A37 methylthiotransferase</fullName>
    </alternativeName>
</protein>
<dbReference type="SUPFAM" id="SSF102114">
    <property type="entry name" value="Radical SAM enzymes"/>
    <property type="match status" value="1"/>
</dbReference>
<sequence length="474" mass="53566">MSKKLLIKTWGCQMNEYDSSKMADLLNAANGYELTEEPEEADVLLLNTCSIREKAQEKVFHQLGRWKTLKDKKEGVVIGVGGCVATQEGDHIRERAPFVDVIFGPQTLHRLPEMIKQSQSNDAPVMDISFPEIEKFDRLPEPRAEGATAFVSIMEGCSKYCTYCVVPYTRGEEVSRPMDDVLFEIAQLADQGVREVNLLGQNVNAYRGPTHEGDICSFAELLRLVASIDGIDRIRFTTSHPLEFTDDIIAVYEDTPELVSFLHLPVQSGSDRILTMMKRPHTGIEYKSIIRKLRKARPDIQISSDFIVGFPGESDMDHQATMKLIKDVDFDMSFSFIFSPRPGTPAADYPCDLSEQTKKERLYELQQTVNAQAMRFSRLMLGTEQRVLVEGPSKKNLMELRARTENNRVVNFEGNAELIGQFVDVKITDVFANSLRGEIVRTEKDMDLRTVISPTQMMAKTKREDELGVATFTP</sequence>
<dbReference type="NCBIfam" id="TIGR01574">
    <property type="entry name" value="miaB-methiolase"/>
    <property type="match status" value="1"/>
</dbReference>
<dbReference type="Pfam" id="PF01938">
    <property type="entry name" value="TRAM"/>
    <property type="match status" value="1"/>
</dbReference>
<dbReference type="NCBIfam" id="TIGR00089">
    <property type="entry name" value="MiaB/RimO family radical SAM methylthiotransferase"/>
    <property type="match status" value="1"/>
</dbReference>
<dbReference type="SFLD" id="SFLDS00029">
    <property type="entry name" value="Radical_SAM"/>
    <property type="match status" value="1"/>
</dbReference>
<keyword evidence="3 9" id="KW-0808">Transferase</keyword>
<dbReference type="InterPro" id="IPR005839">
    <property type="entry name" value="Methylthiotransferase"/>
</dbReference>
<dbReference type="SFLD" id="SFLDG01061">
    <property type="entry name" value="methylthiotransferase"/>
    <property type="match status" value="1"/>
</dbReference>
<evidence type="ECO:0000256" key="5">
    <source>
        <dbReference type="ARBA" id="ARBA00022723"/>
    </source>
</evidence>
<comment type="caution">
    <text evidence="13">The sequence shown here is derived from an EMBL/GenBank/DDBJ whole genome shotgun (WGS) entry which is preliminary data.</text>
</comment>
<dbReference type="GeneID" id="88755721"/>
<dbReference type="RefSeq" id="WP_045974662.1">
    <property type="nucleotide sequence ID" value="NZ_CAWMDY010000014.1"/>
</dbReference>
<comment type="subcellular location">
    <subcellularLocation>
        <location evidence="9">Cytoplasm</location>
    </subcellularLocation>
</comment>
<dbReference type="GO" id="GO:0035597">
    <property type="term" value="F:tRNA-2-methylthio-N(6)-dimethylallyladenosine(37) synthase activity"/>
    <property type="evidence" value="ECO:0007669"/>
    <property type="project" value="UniProtKB-EC"/>
</dbReference>
<feature type="binding site" evidence="9">
    <location>
        <position position="161"/>
    </location>
    <ligand>
        <name>[4Fe-4S] cluster</name>
        <dbReference type="ChEBI" id="CHEBI:49883"/>
        <label>2</label>
        <note>4Fe-4S-S-AdoMet</note>
    </ligand>
</feature>
<accession>A0ABS2ZZP9</accession>
<evidence type="ECO:0000256" key="2">
    <source>
        <dbReference type="ARBA" id="ARBA00022485"/>
    </source>
</evidence>
<comment type="catalytic activity">
    <reaction evidence="9">
        <text>N(6)-dimethylallyladenosine(37) in tRNA + (sulfur carrier)-SH + AH2 + 2 S-adenosyl-L-methionine = 2-methylsulfanyl-N(6)-dimethylallyladenosine(37) in tRNA + (sulfur carrier)-H + 5'-deoxyadenosine + L-methionine + A + S-adenosyl-L-homocysteine + 2 H(+)</text>
        <dbReference type="Rhea" id="RHEA:37067"/>
        <dbReference type="Rhea" id="RHEA-COMP:10375"/>
        <dbReference type="Rhea" id="RHEA-COMP:10376"/>
        <dbReference type="Rhea" id="RHEA-COMP:14737"/>
        <dbReference type="Rhea" id="RHEA-COMP:14739"/>
        <dbReference type="ChEBI" id="CHEBI:13193"/>
        <dbReference type="ChEBI" id="CHEBI:15378"/>
        <dbReference type="ChEBI" id="CHEBI:17319"/>
        <dbReference type="ChEBI" id="CHEBI:17499"/>
        <dbReference type="ChEBI" id="CHEBI:29917"/>
        <dbReference type="ChEBI" id="CHEBI:57844"/>
        <dbReference type="ChEBI" id="CHEBI:57856"/>
        <dbReference type="ChEBI" id="CHEBI:59789"/>
        <dbReference type="ChEBI" id="CHEBI:64428"/>
        <dbReference type="ChEBI" id="CHEBI:74415"/>
        <dbReference type="ChEBI" id="CHEBI:74417"/>
        <dbReference type="EC" id="2.8.4.3"/>
    </reaction>
</comment>
<evidence type="ECO:0000256" key="3">
    <source>
        <dbReference type="ARBA" id="ARBA00022679"/>
    </source>
</evidence>
<evidence type="ECO:0000256" key="8">
    <source>
        <dbReference type="ARBA" id="ARBA00033765"/>
    </source>
</evidence>
<keyword evidence="7 9" id="KW-0411">Iron-sulfur</keyword>
<dbReference type="PROSITE" id="PS01278">
    <property type="entry name" value="MTTASE_RADICAL"/>
    <property type="match status" value="1"/>
</dbReference>
<evidence type="ECO:0000259" key="12">
    <source>
        <dbReference type="PROSITE" id="PS51918"/>
    </source>
</evidence>
<dbReference type="SFLD" id="SFLDF00273">
    <property type="entry name" value="(dimethylallyl)adenosine_tRNA"/>
    <property type="match status" value="1"/>
</dbReference>
<feature type="binding site" evidence="9">
    <location>
        <position position="157"/>
    </location>
    <ligand>
        <name>[4Fe-4S] cluster</name>
        <dbReference type="ChEBI" id="CHEBI:49883"/>
        <label>2</label>
        <note>4Fe-4S-S-AdoMet</note>
    </ligand>
</feature>
<feature type="domain" description="MTTase N-terminal" evidence="11">
    <location>
        <begin position="3"/>
        <end position="120"/>
    </location>
</feature>
<dbReference type="InterPro" id="IPR007197">
    <property type="entry name" value="rSAM"/>
</dbReference>
<dbReference type="HAMAP" id="MF_01864">
    <property type="entry name" value="tRNA_metthiotr_MiaB"/>
    <property type="match status" value="1"/>
</dbReference>
<keyword evidence="6 9" id="KW-0408">Iron</keyword>
<organism evidence="13 14">
    <name type="scientific">Vibrio neptunius</name>
    <dbReference type="NCBI Taxonomy" id="170651"/>
    <lineage>
        <taxon>Bacteria</taxon>
        <taxon>Pseudomonadati</taxon>
        <taxon>Pseudomonadota</taxon>
        <taxon>Gammaproteobacteria</taxon>
        <taxon>Vibrionales</taxon>
        <taxon>Vibrionaceae</taxon>
        <taxon>Vibrio</taxon>
    </lineage>
</organism>
<dbReference type="CDD" id="cd01335">
    <property type="entry name" value="Radical_SAM"/>
    <property type="match status" value="1"/>
</dbReference>
<evidence type="ECO:0000259" key="10">
    <source>
        <dbReference type="PROSITE" id="PS50926"/>
    </source>
</evidence>
<feature type="binding site" evidence="9">
    <location>
        <position position="83"/>
    </location>
    <ligand>
        <name>[4Fe-4S] cluster</name>
        <dbReference type="ChEBI" id="CHEBI:49883"/>
        <label>1</label>
    </ligand>
</feature>
<dbReference type="Gene3D" id="3.40.50.12160">
    <property type="entry name" value="Methylthiotransferase, N-terminal domain"/>
    <property type="match status" value="1"/>
</dbReference>
<dbReference type="PANTHER" id="PTHR43020">
    <property type="entry name" value="CDK5 REGULATORY SUBUNIT-ASSOCIATED PROTEIN 1"/>
    <property type="match status" value="1"/>
</dbReference>
<comment type="similarity">
    <text evidence="9">Belongs to the methylthiotransferase family. MiaB subfamily.</text>
</comment>
<dbReference type="InterPro" id="IPR058240">
    <property type="entry name" value="rSAM_sf"/>
</dbReference>
<comment type="subunit">
    <text evidence="9">Monomer.</text>
</comment>
<dbReference type="InterPro" id="IPR013848">
    <property type="entry name" value="Methylthiotransferase_N"/>
</dbReference>
<keyword evidence="9" id="KW-0963">Cytoplasm</keyword>
<name>A0ABS2ZZP9_9VIBR</name>
<dbReference type="InterPro" id="IPR038135">
    <property type="entry name" value="Methylthiotransferase_N_sf"/>
</dbReference>
<dbReference type="InterPro" id="IPR020612">
    <property type="entry name" value="Methylthiotransferase_CS"/>
</dbReference>
<evidence type="ECO:0000259" key="11">
    <source>
        <dbReference type="PROSITE" id="PS51449"/>
    </source>
</evidence>
<dbReference type="InterPro" id="IPR023404">
    <property type="entry name" value="rSAM_horseshoe"/>
</dbReference>
<dbReference type="InterPro" id="IPR006463">
    <property type="entry name" value="MiaB_methiolase"/>
</dbReference>
<evidence type="ECO:0000256" key="7">
    <source>
        <dbReference type="ARBA" id="ARBA00023014"/>
    </source>
</evidence>
<keyword evidence="14" id="KW-1185">Reference proteome</keyword>
<evidence type="ECO:0000313" key="14">
    <source>
        <dbReference type="Proteomes" id="UP000779070"/>
    </source>
</evidence>
<feature type="domain" description="TRAM" evidence="10">
    <location>
        <begin position="378"/>
        <end position="441"/>
    </location>
</feature>
<proteinExistence type="inferred from homology"/>
<dbReference type="SFLD" id="SFLDG01082">
    <property type="entry name" value="B12-binding_domain_containing"/>
    <property type="match status" value="1"/>
</dbReference>
<dbReference type="EMBL" id="JAFHLB010000001">
    <property type="protein sequence ID" value="MBN3576383.1"/>
    <property type="molecule type" value="Genomic_DNA"/>
</dbReference>
<dbReference type="Pfam" id="PF04055">
    <property type="entry name" value="Radical_SAM"/>
    <property type="match status" value="1"/>
</dbReference>
<comment type="cofactor">
    <cofactor evidence="9">
        <name>[4Fe-4S] cluster</name>
        <dbReference type="ChEBI" id="CHEBI:49883"/>
    </cofactor>
    <text evidence="9">Binds 2 [4Fe-4S] clusters. One cluster is coordinated with 3 cysteines and an exchangeable S-adenosyl-L-methionine.</text>
</comment>
<dbReference type="PANTHER" id="PTHR43020:SF2">
    <property type="entry name" value="MITOCHONDRIAL TRNA METHYLTHIOTRANSFERASE CDK5RAP1"/>
    <property type="match status" value="1"/>
</dbReference>
<dbReference type="SMART" id="SM00729">
    <property type="entry name" value="Elp3"/>
    <property type="match status" value="1"/>
</dbReference>
<keyword evidence="5 9" id="KW-0479">Metal-binding</keyword>
<evidence type="ECO:0000313" key="13">
    <source>
        <dbReference type="EMBL" id="MBN3576383.1"/>
    </source>
</evidence>
<dbReference type="PROSITE" id="PS51918">
    <property type="entry name" value="RADICAL_SAM"/>
    <property type="match status" value="1"/>
</dbReference>
<gene>
    <name evidence="9 13" type="primary">miaB</name>
    <name evidence="13" type="ORF">JYA62_01705</name>
</gene>
<dbReference type="InterPro" id="IPR006638">
    <property type="entry name" value="Elp3/MiaA/NifB-like_rSAM"/>
</dbReference>
<dbReference type="Pfam" id="PF00919">
    <property type="entry name" value="UPF0004"/>
    <property type="match status" value="1"/>
</dbReference>
<keyword evidence="9" id="KW-0819">tRNA processing</keyword>
<dbReference type="Proteomes" id="UP000779070">
    <property type="component" value="Unassembled WGS sequence"/>
</dbReference>
<evidence type="ECO:0000256" key="4">
    <source>
        <dbReference type="ARBA" id="ARBA00022691"/>
    </source>
</evidence>
<dbReference type="InterPro" id="IPR002792">
    <property type="entry name" value="TRAM_dom"/>
</dbReference>
<comment type="function">
    <text evidence="1 9">Catalyzes the methylthiolation of N6-(dimethylallyl)adenosine (i(6)A), leading to the formation of 2-methylthio-N6-(dimethylallyl)adenosine (ms(2)i(6)A) at position 37 in tRNAs that read codons beginning with uridine.</text>
</comment>
<evidence type="ECO:0000256" key="9">
    <source>
        <dbReference type="HAMAP-Rule" id="MF_01864"/>
    </source>
</evidence>
<keyword evidence="2 9" id="KW-0004">4Fe-4S</keyword>
<feature type="binding site" evidence="9">
    <location>
        <position position="12"/>
    </location>
    <ligand>
        <name>[4Fe-4S] cluster</name>
        <dbReference type="ChEBI" id="CHEBI:49883"/>
        <label>1</label>
    </ligand>
</feature>
<feature type="binding site" evidence="9">
    <location>
        <position position="164"/>
    </location>
    <ligand>
        <name>[4Fe-4S] cluster</name>
        <dbReference type="ChEBI" id="CHEBI:49883"/>
        <label>2</label>
        <note>4Fe-4S-S-AdoMet</note>
    </ligand>
</feature>
<feature type="binding site" evidence="9">
    <location>
        <position position="49"/>
    </location>
    <ligand>
        <name>[4Fe-4S] cluster</name>
        <dbReference type="ChEBI" id="CHEBI:49883"/>
        <label>1</label>
    </ligand>
</feature>
<feature type="domain" description="Radical SAM core" evidence="12">
    <location>
        <begin position="143"/>
        <end position="375"/>
    </location>
</feature>
<evidence type="ECO:0000256" key="6">
    <source>
        <dbReference type="ARBA" id="ARBA00023004"/>
    </source>
</evidence>
<dbReference type="PROSITE" id="PS50926">
    <property type="entry name" value="TRAM"/>
    <property type="match status" value="1"/>
</dbReference>